<sequence length="92" mass="11149">MKTSHLFTMAEKIEFLKLRNLINSDYVRKQPTEEVINLSYDFISLDIRLLHLIAKEKQLFLIYQNNRSINNWTKFIEWNSMCKKCLTYTNDK</sequence>
<reference evidence="1 2" key="1">
    <citation type="submission" date="2019-08" db="EMBL/GenBank/DDBJ databases">
        <title>Seonamhaeicola sediminis sp. nov., isolated from marine sediment.</title>
        <authorList>
            <person name="Cao W.R."/>
        </authorList>
    </citation>
    <scope>NUCLEOTIDE SEQUENCE [LARGE SCALE GENOMIC DNA]</scope>
    <source>
        <strain evidence="1 2">B011</strain>
    </source>
</reference>
<organism evidence="1 2">
    <name type="scientific">Seonamhaeicola marinus</name>
    <dbReference type="NCBI Taxonomy" id="1912246"/>
    <lineage>
        <taxon>Bacteria</taxon>
        <taxon>Pseudomonadati</taxon>
        <taxon>Bacteroidota</taxon>
        <taxon>Flavobacteriia</taxon>
        <taxon>Flavobacteriales</taxon>
        <taxon>Flavobacteriaceae</taxon>
    </lineage>
</organism>
<name>A0A5D0I4D4_9FLAO</name>
<dbReference type="RefSeq" id="WP_148541650.1">
    <property type="nucleotide sequence ID" value="NZ_VSDQ01000577.1"/>
</dbReference>
<comment type="caution">
    <text evidence="1">The sequence shown here is derived from an EMBL/GenBank/DDBJ whole genome shotgun (WGS) entry which is preliminary data.</text>
</comment>
<accession>A0A5D0I4D4</accession>
<dbReference type="AlphaFoldDB" id="A0A5D0I4D4"/>
<keyword evidence="2" id="KW-1185">Reference proteome</keyword>
<proteinExistence type="predicted"/>
<dbReference type="Proteomes" id="UP000323930">
    <property type="component" value="Unassembled WGS sequence"/>
</dbReference>
<dbReference type="EMBL" id="VSDQ01000577">
    <property type="protein sequence ID" value="TYA78546.1"/>
    <property type="molecule type" value="Genomic_DNA"/>
</dbReference>
<evidence type="ECO:0000313" key="1">
    <source>
        <dbReference type="EMBL" id="TYA78546.1"/>
    </source>
</evidence>
<protein>
    <submittedName>
        <fullName evidence="1">Uncharacterized protein</fullName>
    </submittedName>
</protein>
<gene>
    <name evidence="1" type="ORF">FUA24_09325</name>
</gene>
<evidence type="ECO:0000313" key="2">
    <source>
        <dbReference type="Proteomes" id="UP000323930"/>
    </source>
</evidence>